<dbReference type="GO" id="GO:0007166">
    <property type="term" value="P:cell surface receptor signaling pathway"/>
    <property type="evidence" value="ECO:0007669"/>
    <property type="project" value="TreeGrafter"/>
</dbReference>
<evidence type="ECO:0000256" key="9">
    <source>
        <dbReference type="ARBA" id="ARBA00023180"/>
    </source>
</evidence>
<keyword evidence="9" id="KW-0325">Glycoprotein</keyword>
<evidence type="ECO:0000313" key="15">
    <source>
        <dbReference type="Proteomes" id="UP001187415"/>
    </source>
</evidence>
<feature type="chain" id="PRO_5041711885" description="Ig-like domain-containing protein" evidence="12">
    <location>
        <begin position="20"/>
        <end position="283"/>
    </location>
</feature>
<keyword evidence="4 12" id="KW-0732">Signal</keyword>
<dbReference type="SMART" id="SM00409">
    <property type="entry name" value="IG"/>
    <property type="match status" value="2"/>
</dbReference>
<evidence type="ECO:0000256" key="11">
    <source>
        <dbReference type="SAM" id="Phobius"/>
    </source>
</evidence>
<dbReference type="GO" id="GO:0006955">
    <property type="term" value="P:immune response"/>
    <property type="evidence" value="ECO:0007669"/>
    <property type="project" value="TreeGrafter"/>
</dbReference>
<keyword evidence="15" id="KW-1185">Reference proteome</keyword>
<dbReference type="InterPro" id="IPR007110">
    <property type="entry name" value="Ig-like_dom"/>
</dbReference>
<evidence type="ECO:0000256" key="8">
    <source>
        <dbReference type="ARBA" id="ARBA00023170"/>
    </source>
</evidence>
<dbReference type="GO" id="GO:0031295">
    <property type="term" value="P:T cell costimulation"/>
    <property type="evidence" value="ECO:0007669"/>
    <property type="project" value="TreeGrafter"/>
</dbReference>
<reference evidence="14" key="1">
    <citation type="submission" date="2023-07" db="EMBL/GenBank/DDBJ databases">
        <title>Chromosome-level Genome Assembly of Striped Snakehead (Channa striata).</title>
        <authorList>
            <person name="Liu H."/>
        </authorList>
    </citation>
    <scope>NUCLEOTIDE SEQUENCE</scope>
    <source>
        <strain evidence="14">Gz</strain>
        <tissue evidence="14">Muscle</tissue>
    </source>
</reference>
<sequence>MKTFVVFVILLHVSQHASGVEVFEGEESVILPCHVPESDSSGSTVVWDRYGLTLGSIVHLRDSEGDEYIDQNPQYNDRTSMRTDALQTGDLSLTLKKPTIRDSGTYTCTVRRFGDDLSRTEVHLQVKEPPPVWPKVLAGVLIPLLIIAAVASFFGYRQYKKMKDRLVQQVVDVDSGVESVQLPCKTTVHLPEDVRVEWTDSKDRKVHVYENSPDQPEEQNFIYKGRTEMKRDLLKTGDLSLTLKYPTNWDMDVYTCTVYRREGNILMRKQVQLWVKGQLKVFV</sequence>
<keyword evidence="6 11" id="KW-0472">Membrane</keyword>
<organism evidence="14 15">
    <name type="scientific">Channa striata</name>
    <name type="common">Snakehead murrel</name>
    <name type="synonym">Ophicephalus striatus</name>
    <dbReference type="NCBI Taxonomy" id="64152"/>
    <lineage>
        <taxon>Eukaryota</taxon>
        <taxon>Metazoa</taxon>
        <taxon>Chordata</taxon>
        <taxon>Craniata</taxon>
        <taxon>Vertebrata</taxon>
        <taxon>Euteleostomi</taxon>
        <taxon>Actinopterygii</taxon>
        <taxon>Neopterygii</taxon>
        <taxon>Teleostei</taxon>
        <taxon>Neoteleostei</taxon>
        <taxon>Acanthomorphata</taxon>
        <taxon>Anabantaria</taxon>
        <taxon>Anabantiformes</taxon>
        <taxon>Channoidei</taxon>
        <taxon>Channidae</taxon>
        <taxon>Channa</taxon>
    </lineage>
</organism>
<dbReference type="Proteomes" id="UP001187415">
    <property type="component" value="Unassembled WGS sequence"/>
</dbReference>
<protein>
    <recommendedName>
        <fullName evidence="13">Ig-like domain-containing protein</fullName>
    </recommendedName>
</protein>
<dbReference type="Pfam" id="PF07686">
    <property type="entry name" value="V-set"/>
    <property type="match status" value="1"/>
</dbReference>
<keyword evidence="7" id="KW-1015">Disulfide bond</keyword>
<dbReference type="SMART" id="SM00406">
    <property type="entry name" value="IGv"/>
    <property type="match status" value="2"/>
</dbReference>
<dbReference type="AlphaFoldDB" id="A0AA88NSE6"/>
<evidence type="ECO:0000256" key="6">
    <source>
        <dbReference type="ARBA" id="ARBA00023136"/>
    </source>
</evidence>
<comment type="caution">
    <text evidence="14">The sequence shown here is derived from an EMBL/GenBank/DDBJ whole genome shotgun (WGS) entry which is preliminary data.</text>
</comment>
<keyword evidence="10" id="KW-0393">Immunoglobulin domain</keyword>
<accession>A0AA88NSE6</accession>
<dbReference type="InterPro" id="IPR013106">
    <property type="entry name" value="Ig_V-set"/>
</dbReference>
<evidence type="ECO:0000256" key="4">
    <source>
        <dbReference type="ARBA" id="ARBA00022729"/>
    </source>
</evidence>
<dbReference type="GO" id="GO:0009897">
    <property type="term" value="C:external side of plasma membrane"/>
    <property type="evidence" value="ECO:0007669"/>
    <property type="project" value="TreeGrafter"/>
</dbReference>
<dbReference type="InterPro" id="IPR013783">
    <property type="entry name" value="Ig-like_fold"/>
</dbReference>
<keyword evidence="8" id="KW-0675">Receptor</keyword>
<proteinExistence type="predicted"/>
<comment type="subcellular location">
    <subcellularLocation>
        <location evidence="1">Cell membrane</location>
        <topology evidence="1">Single-pass type I membrane protein</topology>
    </subcellularLocation>
</comment>
<dbReference type="InterPro" id="IPR051713">
    <property type="entry name" value="T-cell_Activation_Regulation"/>
</dbReference>
<dbReference type="InterPro" id="IPR003599">
    <property type="entry name" value="Ig_sub"/>
</dbReference>
<evidence type="ECO:0000313" key="14">
    <source>
        <dbReference type="EMBL" id="KAK2863610.1"/>
    </source>
</evidence>
<dbReference type="PANTHER" id="PTHR25466:SF9">
    <property type="entry name" value="FIBRONECTIN TYPE-III DOMAIN-CONTAINING PROTEIN"/>
    <property type="match status" value="1"/>
</dbReference>
<keyword evidence="2" id="KW-1003">Cell membrane</keyword>
<dbReference type="GO" id="GO:0042130">
    <property type="term" value="P:negative regulation of T cell proliferation"/>
    <property type="evidence" value="ECO:0007669"/>
    <property type="project" value="TreeGrafter"/>
</dbReference>
<gene>
    <name evidence="14" type="ORF">Q5P01_003143</name>
</gene>
<evidence type="ECO:0000259" key="13">
    <source>
        <dbReference type="PROSITE" id="PS50835"/>
    </source>
</evidence>
<feature type="transmembrane region" description="Helical" evidence="11">
    <location>
        <begin position="136"/>
        <end position="156"/>
    </location>
</feature>
<dbReference type="PROSITE" id="PS50835">
    <property type="entry name" value="IG_LIKE"/>
    <property type="match status" value="2"/>
</dbReference>
<evidence type="ECO:0000256" key="12">
    <source>
        <dbReference type="SAM" id="SignalP"/>
    </source>
</evidence>
<dbReference type="InterPro" id="IPR036179">
    <property type="entry name" value="Ig-like_dom_sf"/>
</dbReference>
<dbReference type="SUPFAM" id="SSF48726">
    <property type="entry name" value="Immunoglobulin"/>
    <property type="match status" value="2"/>
</dbReference>
<feature type="signal peptide" evidence="12">
    <location>
        <begin position="1"/>
        <end position="19"/>
    </location>
</feature>
<dbReference type="PANTHER" id="PTHR25466">
    <property type="entry name" value="T-LYMPHOCYTE ACTIVATION ANTIGEN"/>
    <property type="match status" value="1"/>
</dbReference>
<dbReference type="GO" id="GO:0071222">
    <property type="term" value="P:cellular response to lipopolysaccharide"/>
    <property type="evidence" value="ECO:0007669"/>
    <property type="project" value="TreeGrafter"/>
</dbReference>
<evidence type="ECO:0000256" key="7">
    <source>
        <dbReference type="ARBA" id="ARBA00023157"/>
    </source>
</evidence>
<name>A0AA88NSE6_CHASR</name>
<evidence type="ECO:0000256" key="1">
    <source>
        <dbReference type="ARBA" id="ARBA00004251"/>
    </source>
</evidence>
<keyword evidence="5 11" id="KW-1133">Transmembrane helix</keyword>
<evidence type="ECO:0000256" key="3">
    <source>
        <dbReference type="ARBA" id="ARBA00022692"/>
    </source>
</evidence>
<evidence type="ECO:0000256" key="5">
    <source>
        <dbReference type="ARBA" id="ARBA00022989"/>
    </source>
</evidence>
<feature type="domain" description="Ig-like" evidence="13">
    <location>
        <begin position="11"/>
        <end position="125"/>
    </location>
</feature>
<evidence type="ECO:0000256" key="10">
    <source>
        <dbReference type="ARBA" id="ARBA00023319"/>
    </source>
</evidence>
<dbReference type="Gene3D" id="2.60.40.10">
    <property type="entry name" value="Immunoglobulins"/>
    <property type="match status" value="2"/>
</dbReference>
<evidence type="ECO:0000256" key="2">
    <source>
        <dbReference type="ARBA" id="ARBA00022475"/>
    </source>
</evidence>
<dbReference type="EMBL" id="JAUPFM010000001">
    <property type="protein sequence ID" value="KAK2863610.1"/>
    <property type="molecule type" value="Genomic_DNA"/>
</dbReference>
<keyword evidence="3 11" id="KW-0812">Transmembrane</keyword>
<feature type="domain" description="Ig-like" evidence="13">
    <location>
        <begin position="143"/>
        <end position="272"/>
    </location>
</feature>
<dbReference type="GO" id="GO:0042102">
    <property type="term" value="P:positive regulation of T cell proliferation"/>
    <property type="evidence" value="ECO:0007669"/>
    <property type="project" value="TreeGrafter"/>
</dbReference>